<gene>
    <name evidence="1" type="ORF">BN8_06539</name>
</gene>
<keyword evidence="2" id="KW-1185">Reference proteome</keyword>
<sequence>MNLHIGIKKIYSLYQLLLLKNWGLTYFYKIFIAKYNI</sequence>
<evidence type="ECO:0000313" key="1">
    <source>
        <dbReference type="EMBL" id="CCH57135.1"/>
    </source>
</evidence>
<dbReference type="STRING" id="1185876.BN8_06539"/>
<organism evidence="1 2">
    <name type="scientific">Fibrisoma limi BUZ 3</name>
    <dbReference type="NCBI Taxonomy" id="1185876"/>
    <lineage>
        <taxon>Bacteria</taxon>
        <taxon>Pseudomonadati</taxon>
        <taxon>Bacteroidota</taxon>
        <taxon>Cytophagia</taxon>
        <taxon>Cytophagales</taxon>
        <taxon>Spirosomataceae</taxon>
        <taxon>Fibrisoma</taxon>
    </lineage>
</organism>
<reference evidence="1 2" key="1">
    <citation type="journal article" date="2012" name="J. Bacteriol.">
        <title>Genome Sequence of the Filamentous Bacterium Fibrisoma limi BUZ 3T.</title>
        <authorList>
            <person name="Filippini M."/>
            <person name="Qi W."/>
            <person name="Jaenicke S."/>
            <person name="Goesmann A."/>
            <person name="Smits T.H."/>
            <person name="Bagheri H.C."/>
        </authorList>
    </citation>
    <scope>NUCLEOTIDE SEQUENCE [LARGE SCALE GENOMIC DNA]</scope>
    <source>
        <strain evidence="2">BUZ 3T</strain>
    </source>
</reference>
<comment type="caution">
    <text evidence="1">The sequence shown here is derived from an EMBL/GenBank/DDBJ whole genome shotgun (WGS) entry which is preliminary data.</text>
</comment>
<proteinExistence type="predicted"/>
<dbReference type="EMBL" id="CAIT01000010">
    <property type="protein sequence ID" value="CCH57135.1"/>
    <property type="molecule type" value="Genomic_DNA"/>
</dbReference>
<accession>I2GTA6</accession>
<evidence type="ECO:0000313" key="2">
    <source>
        <dbReference type="Proteomes" id="UP000009309"/>
    </source>
</evidence>
<dbReference type="Proteomes" id="UP000009309">
    <property type="component" value="Unassembled WGS sequence"/>
</dbReference>
<protein>
    <submittedName>
        <fullName evidence="1">Uncharacterized protein</fullName>
    </submittedName>
</protein>
<name>I2GTA6_9BACT</name>
<dbReference type="AlphaFoldDB" id="I2GTA6"/>